<dbReference type="Proteomes" id="UP001152799">
    <property type="component" value="Chromosome 12"/>
</dbReference>
<evidence type="ECO:0000256" key="2">
    <source>
        <dbReference type="ARBA" id="ARBA00004174"/>
    </source>
</evidence>
<dbReference type="PANTHER" id="PTHR24292:SF100">
    <property type="entry name" value="CYTOCHROME P450 6A16, ISOFORM B-RELATED"/>
    <property type="match status" value="1"/>
</dbReference>
<keyword evidence="7" id="KW-0256">Endoplasmic reticulum</keyword>
<reference evidence="15" key="1">
    <citation type="submission" date="2022-01" db="EMBL/GenBank/DDBJ databases">
        <authorList>
            <person name="King R."/>
        </authorList>
    </citation>
    <scope>NUCLEOTIDE SEQUENCE</scope>
</reference>
<dbReference type="PRINTS" id="PR00463">
    <property type="entry name" value="EP450I"/>
</dbReference>
<keyword evidence="10 13" id="KW-0408">Iron</keyword>
<evidence type="ECO:0000256" key="1">
    <source>
        <dbReference type="ARBA" id="ARBA00001971"/>
    </source>
</evidence>
<keyword evidence="9 14" id="KW-0560">Oxidoreductase</keyword>
<comment type="similarity">
    <text evidence="4 14">Belongs to the cytochrome P450 family.</text>
</comment>
<dbReference type="PROSITE" id="PS00086">
    <property type="entry name" value="CYTOCHROME_P450"/>
    <property type="match status" value="1"/>
</dbReference>
<dbReference type="FunFam" id="1.10.630.10:FF:000042">
    <property type="entry name" value="Cytochrome P450"/>
    <property type="match status" value="1"/>
</dbReference>
<evidence type="ECO:0000313" key="15">
    <source>
        <dbReference type="EMBL" id="CAG9763022.1"/>
    </source>
</evidence>
<comment type="cofactor">
    <cofactor evidence="1 13">
        <name>heme</name>
        <dbReference type="ChEBI" id="CHEBI:30413"/>
    </cofactor>
</comment>
<evidence type="ECO:0000256" key="13">
    <source>
        <dbReference type="PIRSR" id="PIRSR602401-1"/>
    </source>
</evidence>
<dbReference type="GO" id="GO:0020037">
    <property type="term" value="F:heme binding"/>
    <property type="evidence" value="ECO:0007669"/>
    <property type="project" value="InterPro"/>
</dbReference>
<dbReference type="SUPFAM" id="SSF48264">
    <property type="entry name" value="Cytochrome P450"/>
    <property type="match status" value="1"/>
</dbReference>
<evidence type="ECO:0008006" key="17">
    <source>
        <dbReference type="Google" id="ProtNLM"/>
    </source>
</evidence>
<evidence type="ECO:0000256" key="4">
    <source>
        <dbReference type="ARBA" id="ARBA00010617"/>
    </source>
</evidence>
<dbReference type="GO" id="GO:0004497">
    <property type="term" value="F:monooxygenase activity"/>
    <property type="evidence" value="ECO:0007669"/>
    <property type="project" value="UniProtKB-KW"/>
</dbReference>
<dbReference type="InterPro" id="IPR002401">
    <property type="entry name" value="Cyt_P450_E_grp-I"/>
</dbReference>
<evidence type="ECO:0000313" key="16">
    <source>
        <dbReference type="Proteomes" id="UP001152799"/>
    </source>
</evidence>
<keyword evidence="8" id="KW-0492">Microsome</keyword>
<dbReference type="Pfam" id="PF00067">
    <property type="entry name" value="p450"/>
    <property type="match status" value="1"/>
</dbReference>
<organism evidence="15 16">
    <name type="scientific">Ceutorhynchus assimilis</name>
    <name type="common">cabbage seed weevil</name>
    <dbReference type="NCBI Taxonomy" id="467358"/>
    <lineage>
        <taxon>Eukaryota</taxon>
        <taxon>Metazoa</taxon>
        <taxon>Ecdysozoa</taxon>
        <taxon>Arthropoda</taxon>
        <taxon>Hexapoda</taxon>
        <taxon>Insecta</taxon>
        <taxon>Pterygota</taxon>
        <taxon>Neoptera</taxon>
        <taxon>Endopterygota</taxon>
        <taxon>Coleoptera</taxon>
        <taxon>Polyphaga</taxon>
        <taxon>Cucujiformia</taxon>
        <taxon>Curculionidae</taxon>
        <taxon>Ceutorhynchinae</taxon>
        <taxon>Ceutorhynchus</taxon>
    </lineage>
</organism>
<dbReference type="Gene3D" id="1.10.630.10">
    <property type="entry name" value="Cytochrome P450"/>
    <property type="match status" value="1"/>
</dbReference>
<dbReference type="GO" id="GO:0005506">
    <property type="term" value="F:iron ion binding"/>
    <property type="evidence" value="ECO:0007669"/>
    <property type="project" value="InterPro"/>
</dbReference>
<keyword evidence="11 14" id="KW-0503">Monooxygenase</keyword>
<keyword evidence="16" id="KW-1185">Reference proteome</keyword>
<dbReference type="InterPro" id="IPR036396">
    <property type="entry name" value="Cyt_P450_sf"/>
</dbReference>
<keyword evidence="12" id="KW-0472">Membrane</keyword>
<keyword evidence="6 13" id="KW-0479">Metal-binding</keyword>
<evidence type="ECO:0000256" key="3">
    <source>
        <dbReference type="ARBA" id="ARBA00004406"/>
    </source>
</evidence>
<dbReference type="OrthoDB" id="2789670at2759"/>
<gene>
    <name evidence="15" type="ORF">CEUTPL_LOCUS3692</name>
</gene>
<evidence type="ECO:0000256" key="8">
    <source>
        <dbReference type="ARBA" id="ARBA00022848"/>
    </source>
</evidence>
<proteinExistence type="inferred from homology"/>
<evidence type="ECO:0000256" key="14">
    <source>
        <dbReference type="RuleBase" id="RU000461"/>
    </source>
</evidence>
<keyword evidence="5 13" id="KW-0349">Heme</keyword>
<dbReference type="AlphaFoldDB" id="A0A9N9MF14"/>
<dbReference type="GO" id="GO:0016705">
    <property type="term" value="F:oxidoreductase activity, acting on paired donors, with incorporation or reduction of molecular oxygen"/>
    <property type="evidence" value="ECO:0007669"/>
    <property type="project" value="InterPro"/>
</dbReference>
<dbReference type="PRINTS" id="PR00385">
    <property type="entry name" value="P450"/>
</dbReference>
<dbReference type="InterPro" id="IPR050476">
    <property type="entry name" value="Insect_CytP450_Detox"/>
</dbReference>
<dbReference type="GO" id="GO:0005789">
    <property type="term" value="C:endoplasmic reticulum membrane"/>
    <property type="evidence" value="ECO:0007669"/>
    <property type="project" value="UniProtKB-SubCell"/>
</dbReference>
<evidence type="ECO:0000256" key="5">
    <source>
        <dbReference type="ARBA" id="ARBA00022617"/>
    </source>
</evidence>
<dbReference type="PANTHER" id="PTHR24292">
    <property type="entry name" value="CYTOCHROME P450"/>
    <property type="match status" value="1"/>
</dbReference>
<dbReference type="InterPro" id="IPR017972">
    <property type="entry name" value="Cyt_P450_CS"/>
</dbReference>
<evidence type="ECO:0000256" key="12">
    <source>
        <dbReference type="ARBA" id="ARBA00023136"/>
    </source>
</evidence>
<dbReference type="CDD" id="cd11056">
    <property type="entry name" value="CYP6-like"/>
    <property type="match status" value="1"/>
</dbReference>
<feature type="binding site" description="axial binding residue" evidence="13">
    <location>
        <position position="435"/>
    </location>
    <ligand>
        <name>heme</name>
        <dbReference type="ChEBI" id="CHEBI:30413"/>
    </ligand>
    <ligandPart>
        <name>Fe</name>
        <dbReference type="ChEBI" id="CHEBI:18248"/>
    </ligandPart>
</feature>
<comment type="subcellular location">
    <subcellularLocation>
        <location evidence="3">Endoplasmic reticulum membrane</location>
        <topology evidence="3">Peripheral membrane protein</topology>
    </subcellularLocation>
    <subcellularLocation>
        <location evidence="2">Microsome membrane</location>
        <topology evidence="2">Peripheral membrane protein</topology>
    </subcellularLocation>
</comment>
<evidence type="ECO:0000256" key="7">
    <source>
        <dbReference type="ARBA" id="ARBA00022824"/>
    </source>
</evidence>
<name>A0A9N9MF14_9CUCU</name>
<evidence type="ECO:0000256" key="10">
    <source>
        <dbReference type="ARBA" id="ARBA00023004"/>
    </source>
</evidence>
<dbReference type="InterPro" id="IPR001128">
    <property type="entry name" value="Cyt_P450"/>
</dbReference>
<evidence type="ECO:0000256" key="6">
    <source>
        <dbReference type="ARBA" id="ARBA00022723"/>
    </source>
</evidence>
<accession>A0A9N9MF14</accession>
<protein>
    <recommendedName>
        <fullName evidence="17">Cytochrome P450</fullName>
    </recommendedName>
</protein>
<sequence length="490" mass="56744">MIALSIAAVAIILAIYLLLKFKHSYWNRKGVPQIKPFFLFGNFKDAVFGDTIPNAIVKEAYWKFKMDGVKHGGIYFMYTPIWIPIDPELIKSILFQDARYFTGHGYFYQHKNDTLTNHLFNAEGEKWKHLRAKLTPAFSNGKLKLMFDILDAVGDRLERKVKGLYGKSEPLNVKEVAACFGTDIIATCAFGLDCNSLEDPNVPFRKYGKQIFEPRILQEILEQLFNWDLLNFFGHSWLNKEVNEFFLGLVKDMINLRDKRQTIRHDFLHLLLQLRDKENFSFEDIAANVLVIYAAGYETTSTTMSYVMYELARHPKIQDKLRQEILKICPGDKKVTYDDLQQMKYCEMVVNETLRLHNTATETPRKCTKTYQIPGTDVKIEEGIFVLIPNWGLHTDPDYYPNPLEFDPENFSESSKASRHPNALFLPFGEGTRQCIGMRFAMMELKLAMVKCLRKFKYELNPATPKDVTYEANNVTMIPKGEILLDILEI</sequence>
<dbReference type="EMBL" id="OU892288">
    <property type="protein sequence ID" value="CAG9763022.1"/>
    <property type="molecule type" value="Genomic_DNA"/>
</dbReference>
<evidence type="ECO:0000256" key="9">
    <source>
        <dbReference type="ARBA" id="ARBA00023002"/>
    </source>
</evidence>
<evidence type="ECO:0000256" key="11">
    <source>
        <dbReference type="ARBA" id="ARBA00023033"/>
    </source>
</evidence>